<proteinExistence type="predicted"/>
<evidence type="ECO:0000313" key="1">
    <source>
        <dbReference type="EMBL" id="KRX22164.1"/>
    </source>
</evidence>
<keyword evidence="2" id="KW-1185">Reference proteome</keyword>
<reference evidence="1 2" key="1">
    <citation type="submission" date="2015-01" db="EMBL/GenBank/DDBJ databases">
        <title>Evolution of Trichinella species and genotypes.</title>
        <authorList>
            <person name="Korhonen P.K."/>
            <person name="Edoardo P."/>
            <person name="Giuseppe L.R."/>
            <person name="Gasser R.B."/>
        </authorList>
    </citation>
    <scope>NUCLEOTIDE SEQUENCE [LARGE SCALE GENOMIC DNA]</scope>
    <source>
        <strain evidence="1">ISS37</strain>
    </source>
</reference>
<sequence>MELGMFNLMSIGLFSTKMLDRQMSTCKDLWEILFLTMHCFPRSACSRTLHFLHIFLVFRLHTLQRPCGPVPRIWFTPSKRMSGNCDMKPDATLGVAVRSDCSKLRTTCRRNSRWLSGLSSTKQ</sequence>
<evidence type="ECO:0000313" key="2">
    <source>
        <dbReference type="Proteomes" id="UP000054630"/>
    </source>
</evidence>
<dbReference type="Proteomes" id="UP000054630">
    <property type="component" value="Unassembled WGS sequence"/>
</dbReference>
<name>A0A0V0S617_9BILA</name>
<dbReference type="OrthoDB" id="5920811at2759"/>
<dbReference type="EMBL" id="JYDL01000033">
    <property type="protein sequence ID" value="KRX22164.1"/>
    <property type="molecule type" value="Genomic_DNA"/>
</dbReference>
<gene>
    <name evidence="1" type="ORF">T07_3963</name>
</gene>
<comment type="caution">
    <text evidence="1">The sequence shown here is derived from an EMBL/GenBank/DDBJ whole genome shotgun (WGS) entry which is preliminary data.</text>
</comment>
<accession>A0A0V0S617</accession>
<protein>
    <submittedName>
        <fullName evidence="1">Uncharacterized protein</fullName>
    </submittedName>
</protein>
<organism evidence="1 2">
    <name type="scientific">Trichinella nelsoni</name>
    <dbReference type="NCBI Taxonomy" id="6336"/>
    <lineage>
        <taxon>Eukaryota</taxon>
        <taxon>Metazoa</taxon>
        <taxon>Ecdysozoa</taxon>
        <taxon>Nematoda</taxon>
        <taxon>Enoplea</taxon>
        <taxon>Dorylaimia</taxon>
        <taxon>Trichinellida</taxon>
        <taxon>Trichinellidae</taxon>
        <taxon>Trichinella</taxon>
    </lineage>
</organism>
<dbReference type="AlphaFoldDB" id="A0A0V0S617"/>